<dbReference type="Proteomes" id="UP000828236">
    <property type="component" value="Unassembled WGS sequence"/>
</dbReference>
<dbReference type="EMBL" id="SDOV01000008">
    <property type="protein sequence ID" value="KAH7638085.1"/>
    <property type="molecule type" value="Genomic_DNA"/>
</dbReference>
<keyword evidence="1" id="KW-1133">Transmembrane helix</keyword>
<gene>
    <name evidence="2" type="ORF">HUG17_9190</name>
</gene>
<evidence type="ECO:0000313" key="2">
    <source>
        <dbReference type="EMBL" id="KAH7638085.1"/>
    </source>
</evidence>
<dbReference type="SUPFAM" id="SSF81296">
    <property type="entry name" value="E set domains"/>
    <property type="match status" value="1"/>
</dbReference>
<accession>A0A9D4NRM5</accession>
<reference evidence="2" key="1">
    <citation type="submission" date="2020-06" db="EMBL/GenBank/DDBJ databases">
        <authorList>
            <person name="Ji K."/>
            <person name="Li J."/>
        </authorList>
    </citation>
    <scope>NUCLEOTIDE SEQUENCE</scope>
    <source>
        <strain evidence="2">JKM2019</strain>
        <tissue evidence="2">Whole body</tissue>
    </source>
</reference>
<feature type="transmembrane region" description="Helical" evidence="1">
    <location>
        <begin position="7"/>
        <end position="26"/>
    </location>
</feature>
<name>A0A9D4NRM5_DERFA</name>
<comment type="caution">
    <text evidence="2">The sequence shown here is derived from an EMBL/GenBank/DDBJ whole genome shotgun (WGS) entry which is preliminary data.</text>
</comment>
<dbReference type="Gene3D" id="2.60.40.770">
    <property type="match status" value="1"/>
</dbReference>
<dbReference type="AlphaFoldDB" id="A0A9D4NRM5"/>
<protein>
    <submittedName>
        <fullName evidence="2">Uncharacterized protein</fullName>
    </submittedName>
</protein>
<keyword evidence="1" id="KW-0472">Membrane</keyword>
<reference evidence="2" key="2">
    <citation type="journal article" date="2021" name="World Allergy Organ. J.">
        <title>Chromosome-level assembly of Dermatophagoides farinae genome and transcriptome reveals two novel allergens Der f 37 and Der f 39.</title>
        <authorList>
            <person name="Chen J."/>
            <person name="Cai Z."/>
            <person name="Fan D."/>
            <person name="Hu J."/>
            <person name="Hou Y."/>
            <person name="He Y."/>
            <person name="Zhang Z."/>
            <person name="Zhao Z."/>
            <person name="Gao P."/>
            <person name="Hu W."/>
            <person name="Sun J."/>
            <person name="Li J."/>
            <person name="Ji K."/>
        </authorList>
    </citation>
    <scope>NUCLEOTIDE SEQUENCE</scope>
    <source>
        <strain evidence="2">JKM2019</strain>
    </source>
</reference>
<dbReference type="InterPro" id="IPR014756">
    <property type="entry name" value="Ig_E-set"/>
</dbReference>
<evidence type="ECO:0000256" key="1">
    <source>
        <dbReference type="SAM" id="Phobius"/>
    </source>
</evidence>
<keyword evidence="1" id="KW-0812">Transmembrane</keyword>
<organism evidence="2">
    <name type="scientific">Dermatophagoides farinae</name>
    <name type="common">American house dust mite</name>
    <dbReference type="NCBI Taxonomy" id="6954"/>
    <lineage>
        <taxon>Eukaryota</taxon>
        <taxon>Metazoa</taxon>
        <taxon>Ecdysozoa</taxon>
        <taxon>Arthropoda</taxon>
        <taxon>Chelicerata</taxon>
        <taxon>Arachnida</taxon>
        <taxon>Acari</taxon>
        <taxon>Acariformes</taxon>
        <taxon>Sarcoptiformes</taxon>
        <taxon>Astigmata</taxon>
        <taxon>Psoroptidia</taxon>
        <taxon>Analgoidea</taxon>
        <taxon>Pyroglyphidae</taxon>
        <taxon>Dermatophagoidinae</taxon>
        <taxon>Dermatophagoides</taxon>
    </lineage>
</organism>
<sequence length="564" mass="66789">MYSQTMAFRTFYFTIILVTILIIFNYHSVMGINLNYEDCGLHNVYSVNVDGCDDQLSSNDECVIVDKNSITYYLTFASATTSSKFFNNETFLQSGTENITNIVGDLCQNPNKYNIEKCPIEANHIYRINKSINYMNQFALNYQLTLEDKYFSNADSRQNPQLLACSRIRLRYYDNRYTTTARPDNRTTNRPDDQYREWLEILTSVLRQSEELANKTETKLRQHYPHQNSSNPNHILRTVETQLIQLRIDVTGIWIEIRHRIMRSDEMREFRLFIERSSDTLWKHGEQLRLTIDILDEFGWDFHDQSNEWIRKQITPILEQLLQRLRSMYGYLELHHTEGNDPTKINEFIQVIKLYIDFINQHRSDRFDQSSLDRMLIYVRFVEDPVAKYEQAHQRLKETQLNAYNNIMTESLDYFKILIKRAKSYKQYLNHPFMQKLVDYTIKDLDKMNTFIQLLIKLYDQGNDLTMPILSDLIDQLIQQSGIDVGYLSSLENATATKDAQQISHLSNMMRKDLHALKQLNLYSNTKEVQELVKKLIQEMSTFQNTVLEAEKRWNINSVTLSFT</sequence>
<proteinExistence type="predicted"/>